<dbReference type="EMBL" id="CAUYUJ010012780">
    <property type="protein sequence ID" value="CAK0834580.1"/>
    <property type="molecule type" value="Genomic_DNA"/>
</dbReference>
<keyword evidence="2" id="KW-1185">Reference proteome</keyword>
<gene>
    <name evidence="1" type="ORF">PCOR1329_LOCUS31966</name>
</gene>
<organism evidence="1 2">
    <name type="scientific">Prorocentrum cordatum</name>
    <dbReference type="NCBI Taxonomy" id="2364126"/>
    <lineage>
        <taxon>Eukaryota</taxon>
        <taxon>Sar</taxon>
        <taxon>Alveolata</taxon>
        <taxon>Dinophyceae</taxon>
        <taxon>Prorocentrales</taxon>
        <taxon>Prorocentraceae</taxon>
        <taxon>Prorocentrum</taxon>
    </lineage>
</organism>
<name>A0ABN9SRP7_9DINO</name>
<proteinExistence type="predicted"/>
<protein>
    <submittedName>
        <fullName evidence="1">Uncharacterized protein</fullName>
    </submittedName>
</protein>
<sequence>MLHSMQGTRKAGHVCSMDVVSPAERPVHSSFCFFFVVRVLPGGAQSAPGAAVQAPPGSPPARSVRQGVYSIVSLFVHLEAARMVKIHRLESLFRRLEEGMHLLRTFFRASTQRGRACRDRSFTMSDWMPGWTQLAVPHAVPHGGRGEEAVGG</sequence>
<evidence type="ECO:0000313" key="1">
    <source>
        <dbReference type="EMBL" id="CAK0834580.1"/>
    </source>
</evidence>
<comment type="caution">
    <text evidence="1">The sequence shown here is derived from an EMBL/GenBank/DDBJ whole genome shotgun (WGS) entry which is preliminary data.</text>
</comment>
<accession>A0ABN9SRP7</accession>
<reference evidence="1" key="1">
    <citation type="submission" date="2023-10" db="EMBL/GenBank/DDBJ databases">
        <authorList>
            <person name="Chen Y."/>
            <person name="Shah S."/>
            <person name="Dougan E. K."/>
            <person name="Thang M."/>
            <person name="Chan C."/>
        </authorList>
    </citation>
    <scope>NUCLEOTIDE SEQUENCE [LARGE SCALE GENOMIC DNA]</scope>
</reference>
<evidence type="ECO:0000313" key="2">
    <source>
        <dbReference type="Proteomes" id="UP001189429"/>
    </source>
</evidence>
<dbReference type="Proteomes" id="UP001189429">
    <property type="component" value="Unassembled WGS sequence"/>
</dbReference>